<dbReference type="PANTHER" id="PTHR43372:SF4">
    <property type="entry name" value="FATTY-ACID AMIDE HYDROLASE 2"/>
    <property type="match status" value="1"/>
</dbReference>
<name>A0ABM1TNZ5_LIMPO</name>
<dbReference type="Gene3D" id="3.90.1300.10">
    <property type="entry name" value="Amidase signature (AS) domain"/>
    <property type="match status" value="1"/>
</dbReference>
<sequence length="141" mass="15962">MVEFGLLSTHLKNCFFRLLRQLIDLAVWVLFGVLLREKIHPIPPIKNKLLLETATSLALKIRTRQVRCVDVVEAFINRIGDIQPILNPVVSERFDEAIEDARRVDSFIQSGAKTVEEIAKETPFLGIPFTTKDSLSVKGMC</sequence>
<dbReference type="InterPro" id="IPR036928">
    <property type="entry name" value="AS_sf"/>
</dbReference>
<dbReference type="PANTHER" id="PTHR43372">
    <property type="entry name" value="FATTY-ACID AMIDE HYDROLASE"/>
    <property type="match status" value="1"/>
</dbReference>
<dbReference type="SUPFAM" id="SSF75304">
    <property type="entry name" value="Amidase signature (AS) enzymes"/>
    <property type="match status" value="1"/>
</dbReference>
<dbReference type="Pfam" id="PF01425">
    <property type="entry name" value="Amidase"/>
    <property type="match status" value="1"/>
</dbReference>
<feature type="domain" description="Amidase" evidence="1">
    <location>
        <begin position="70"/>
        <end position="140"/>
    </location>
</feature>
<evidence type="ECO:0000313" key="3">
    <source>
        <dbReference type="RefSeq" id="XP_013789593.2"/>
    </source>
</evidence>
<dbReference type="RefSeq" id="XP_013789593.2">
    <property type="nucleotide sequence ID" value="XM_013934139.2"/>
</dbReference>
<proteinExistence type="predicted"/>
<accession>A0ABM1TNZ5</accession>
<dbReference type="InterPro" id="IPR052739">
    <property type="entry name" value="FAAH2"/>
</dbReference>
<evidence type="ECO:0000259" key="1">
    <source>
        <dbReference type="Pfam" id="PF01425"/>
    </source>
</evidence>
<keyword evidence="2" id="KW-1185">Reference proteome</keyword>
<evidence type="ECO:0000313" key="4">
    <source>
        <dbReference type="RefSeq" id="XP_022257601.1"/>
    </source>
</evidence>
<dbReference type="InterPro" id="IPR023631">
    <property type="entry name" value="Amidase_dom"/>
</dbReference>
<dbReference type="RefSeq" id="XP_022257601.1">
    <property type="nucleotide sequence ID" value="XM_022401893.1"/>
</dbReference>
<dbReference type="GeneID" id="106473459"/>
<organism evidence="2 4">
    <name type="scientific">Limulus polyphemus</name>
    <name type="common">Atlantic horseshoe crab</name>
    <dbReference type="NCBI Taxonomy" id="6850"/>
    <lineage>
        <taxon>Eukaryota</taxon>
        <taxon>Metazoa</taxon>
        <taxon>Ecdysozoa</taxon>
        <taxon>Arthropoda</taxon>
        <taxon>Chelicerata</taxon>
        <taxon>Merostomata</taxon>
        <taxon>Xiphosura</taxon>
        <taxon>Limulidae</taxon>
        <taxon>Limulus</taxon>
    </lineage>
</organism>
<gene>
    <name evidence="3 4" type="primary">LOC106473459</name>
</gene>
<reference evidence="3 4" key="1">
    <citation type="submission" date="2025-05" db="UniProtKB">
        <authorList>
            <consortium name="RefSeq"/>
        </authorList>
    </citation>
    <scope>IDENTIFICATION</scope>
    <source>
        <tissue evidence="3 4">Muscle</tissue>
    </source>
</reference>
<dbReference type="Proteomes" id="UP000694941">
    <property type="component" value="Unplaced"/>
</dbReference>
<evidence type="ECO:0000313" key="2">
    <source>
        <dbReference type="Proteomes" id="UP000694941"/>
    </source>
</evidence>
<protein>
    <submittedName>
        <fullName evidence="3 4">Fatty-acid amide hydrolase 2-A-like</fullName>
    </submittedName>
</protein>